<evidence type="ECO:0000256" key="1">
    <source>
        <dbReference type="ARBA" id="ARBA00007447"/>
    </source>
</evidence>
<name>A0A084GHQ0_PSEDA</name>
<dbReference type="EMBL" id="JOWA01000011">
    <property type="protein sequence ID" value="KEZ46862.1"/>
    <property type="molecule type" value="Genomic_DNA"/>
</dbReference>
<comment type="similarity">
    <text evidence="1">Belongs to the peptidase A1 family.</text>
</comment>
<dbReference type="Pfam" id="PF00026">
    <property type="entry name" value="Asp"/>
    <property type="match status" value="1"/>
</dbReference>
<dbReference type="HOGENOM" id="CLU_2321685_0_0_1"/>
<evidence type="ECO:0000259" key="2">
    <source>
        <dbReference type="PROSITE" id="PS51767"/>
    </source>
</evidence>
<feature type="domain" description="Peptidase A1" evidence="2">
    <location>
        <begin position="13"/>
        <end position="99"/>
    </location>
</feature>
<gene>
    <name evidence="3" type="ORF">SAPIO_CDS0185</name>
</gene>
<comment type="caution">
    <text evidence="3">The sequence shown here is derived from an EMBL/GenBank/DDBJ whole genome shotgun (WGS) entry which is preliminary data.</text>
</comment>
<dbReference type="PANTHER" id="PTHR47966:SF51">
    <property type="entry name" value="BETA-SITE APP-CLEAVING ENZYME, ISOFORM A-RELATED"/>
    <property type="match status" value="1"/>
</dbReference>
<dbReference type="RefSeq" id="XP_016646661.1">
    <property type="nucleotide sequence ID" value="XM_016783028.1"/>
</dbReference>
<dbReference type="InterPro" id="IPR001461">
    <property type="entry name" value="Aspartic_peptidase_A1"/>
</dbReference>
<dbReference type="SUPFAM" id="SSF50630">
    <property type="entry name" value="Acid proteases"/>
    <property type="match status" value="1"/>
</dbReference>
<dbReference type="KEGG" id="sapo:SAPIO_CDS0185"/>
<dbReference type="OrthoDB" id="771136at2759"/>
<organism evidence="3 4">
    <name type="scientific">Pseudallescheria apiosperma</name>
    <name type="common">Scedosporium apiospermum</name>
    <dbReference type="NCBI Taxonomy" id="563466"/>
    <lineage>
        <taxon>Eukaryota</taxon>
        <taxon>Fungi</taxon>
        <taxon>Dikarya</taxon>
        <taxon>Ascomycota</taxon>
        <taxon>Pezizomycotina</taxon>
        <taxon>Sordariomycetes</taxon>
        <taxon>Hypocreomycetidae</taxon>
        <taxon>Microascales</taxon>
        <taxon>Microascaceae</taxon>
        <taxon>Scedosporium</taxon>
    </lineage>
</organism>
<reference evidence="3 4" key="1">
    <citation type="journal article" date="2014" name="Genome Announc.">
        <title>Draft genome sequence of the pathogenic fungus Scedosporium apiospermum.</title>
        <authorList>
            <person name="Vandeputte P."/>
            <person name="Ghamrawi S."/>
            <person name="Rechenmann M."/>
            <person name="Iltis A."/>
            <person name="Giraud S."/>
            <person name="Fleury M."/>
            <person name="Thornton C."/>
            <person name="Delhaes L."/>
            <person name="Meyer W."/>
            <person name="Papon N."/>
            <person name="Bouchara J.P."/>
        </authorList>
    </citation>
    <scope>NUCLEOTIDE SEQUENCE [LARGE SCALE GENOMIC DNA]</scope>
    <source>
        <strain evidence="3 4">IHEM 14462</strain>
    </source>
</reference>
<dbReference type="InterPro" id="IPR021109">
    <property type="entry name" value="Peptidase_aspartic_dom_sf"/>
</dbReference>
<dbReference type="GO" id="GO:0006508">
    <property type="term" value="P:proteolysis"/>
    <property type="evidence" value="ECO:0007669"/>
    <property type="project" value="InterPro"/>
</dbReference>
<dbReference type="GeneID" id="27718337"/>
<accession>A0A084GHQ0</accession>
<dbReference type="PANTHER" id="PTHR47966">
    <property type="entry name" value="BETA-SITE APP-CLEAVING ENZYME, ISOFORM A-RELATED"/>
    <property type="match status" value="1"/>
</dbReference>
<dbReference type="PROSITE" id="PS51767">
    <property type="entry name" value="PEPTIDASE_A1"/>
    <property type="match status" value="1"/>
</dbReference>
<dbReference type="AlphaFoldDB" id="A0A084GHQ0"/>
<dbReference type="GO" id="GO:0004190">
    <property type="term" value="F:aspartic-type endopeptidase activity"/>
    <property type="evidence" value="ECO:0007669"/>
    <property type="project" value="InterPro"/>
</dbReference>
<evidence type="ECO:0000313" key="4">
    <source>
        <dbReference type="Proteomes" id="UP000028545"/>
    </source>
</evidence>
<dbReference type="InterPro" id="IPR033121">
    <property type="entry name" value="PEPTIDASE_A1"/>
</dbReference>
<evidence type="ECO:0000313" key="3">
    <source>
        <dbReference type="EMBL" id="KEZ46862.1"/>
    </source>
</evidence>
<sequence length="99" mass="11024">MFFKQPLKFDLAYAVDIGIGTPPKRFRMKVDISSPDTYVDDVAQSEKTTCAGHSFYDGQDSSTFHTNGTHLEVEIEPRLNVSGIAAKDVFHLGPFRISD</sequence>
<proteinExistence type="inferred from homology"/>
<keyword evidence="4" id="KW-1185">Reference proteome</keyword>
<dbReference type="Gene3D" id="2.40.70.10">
    <property type="entry name" value="Acid Proteases"/>
    <property type="match status" value="1"/>
</dbReference>
<dbReference type="Proteomes" id="UP000028545">
    <property type="component" value="Unassembled WGS sequence"/>
</dbReference>
<dbReference type="VEuPathDB" id="FungiDB:SAPIO_CDS0185"/>
<protein>
    <recommendedName>
        <fullName evidence="2">Peptidase A1 domain-containing protein</fullName>
    </recommendedName>
</protein>